<protein>
    <submittedName>
        <fullName evidence="1">Polysaccharide pyruvyl transferase</fullName>
    </submittedName>
</protein>
<accession>A0A5C2HAS4</accession>
<dbReference type="RefSeq" id="WP_130232813.1">
    <property type="nucleotide sequence ID" value="NZ_BMEF01000004.1"/>
</dbReference>
<dbReference type="Pfam" id="PF04230">
    <property type="entry name" value="PS_pyruv_trans"/>
    <property type="match status" value="1"/>
</dbReference>
<dbReference type="KEGG" id="apai:APAC_0710"/>
<dbReference type="EMBL" id="CP035928">
    <property type="protein sequence ID" value="QEP33854.1"/>
    <property type="molecule type" value="Genomic_DNA"/>
</dbReference>
<name>A0A5C2HAS4_9BACT</name>
<keyword evidence="1" id="KW-0808">Transferase</keyword>
<proteinExistence type="predicted"/>
<evidence type="ECO:0000313" key="2">
    <source>
        <dbReference type="Proteomes" id="UP000322726"/>
    </source>
</evidence>
<keyword evidence="2" id="KW-1185">Reference proteome</keyword>
<organism evidence="1 2">
    <name type="scientific">Malaciobacter pacificus</name>
    <dbReference type="NCBI Taxonomy" id="1080223"/>
    <lineage>
        <taxon>Bacteria</taxon>
        <taxon>Pseudomonadati</taxon>
        <taxon>Campylobacterota</taxon>
        <taxon>Epsilonproteobacteria</taxon>
        <taxon>Campylobacterales</taxon>
        <taxon>Arcobacteraceae</taxon>
        <taxon>Malaciobacter</taxon>
    </lineage>
</organism>
<dbReference type="Proteomes" id="UP000322726">
    <property type="component" value="Chromosome"/>
</dbReference>
<reference evidence="1 2" key="2">
    <citation type="submission" date="2019-09" db="EMBL/GenBank/DDBJ databases">
        <title>Complete genome sequencing of four Arcobacter species reveals a diverse suite of mobile elements.</title>
        <authorList>
            <person name="Miller W.G."/>
            <person name="Yee E."/>
            <person name="Bono J.L."/>
        </authorList>
    </citation>
    <scope>NUCLEOTIDE SEQUENCE [LARGE SCALE GENOMIC DNA]</scope>
    <source>
        <strain evidence="1 2">LMG 26638</strain>
    </source>
</reference>
<dbReference type="InterPro" id="IPR007345">
    <property type="entry name" value="Polysacch_pyruvyl_Trfase"/>
</dbReference>
<evidence type="ECO:0000313" key="1">
    <source>
        <dbReference type="EMBL" id="QEP33854.1"/>
    </source>
</evidence>
<dbReference type="GO" id="GO:0016740">
    <property type="term" value="F:transferase activity"/>
    <property type="evidence" value="ECO:0007669"/>
    <property type="project" value="UniProtKB-KW"/>
</dbReference>
<sequence length="369" mass="43503">MKIAVLTMTFNNNYGGYLQSYALIETLKKLGHEPMLLFVQSNDLSLKTKFKKYLKRYFLSYVTTRWKNERFKNIIEKNTKYFVDRYIIPKTDPIYSFDDFKKYGDKFDAYIVGSDQVWRPTMYKYIDRAFFDFVINPKAILLSYAPSFGLDKWEFTPEQTSKFKKQIKRFKAVSVRENSGVLLCKNNFGINVQHVLDPTMLLEKDDYDKIIKQENESDFNGELLSYILDETHDKKYLEELIVSTLGLKPYSINVKSKDPNEDIEKQIYPTVTSWLKGFDNAKYVVTDSFHGCVFSIIFNKPFIVYGNKSRGMARFNSILKIFGLEDRLVLNKSDINIEKIQSQIDWKKINLILNKYKVRSKNFLIDNLQ</sequence>
<dbReference type="AlphaFoldDB" id="A0A5C2HAS4"/>
<reference evidence="1 2" key="3">
    <citation type="submission" date="2019-09" db="EMBL/GenBank/DDBJ databases">
        <title>Taxonomic note: a critical rebuttal of the proposed division of the genus Arcobacter into six genera, emended descriptions of Arcobacter anaerophilus and the genus Arcobacter, and an assessment of genus-level boundaries for Epsilonproteobacteria using in silico genomic comparator tools.</title>
        <authorList>
            <person name="On S.L.W."/>
            <person name="Miller W.G."/>
            <person name="Biggs P."/>
            <person name="Cornelius A."/>
            <person name="Vandamme P."/>
        </authorList>
    </citation>
    <scope>NUCLEOTIDE SEQUENCE [LARGE SCALE GENOMIC DNA]</scope>
    <source>
        <strain evidence="1 2">LMG 26638</strain>
    </source>
</reference>
<reference evidence="2" key="1">
    <citation type="submission" date="2019-09" db="EMBL/GenBank/DDBJ databases">
        <title>Complete genome sequencing of four Arcobacter species reveals a diverse suite of mobile elements.</title>
        <authorList>
            <person name="On S.L.W."/>
            <person name="Miller W.G."/>
            <person name="Biggs P."/>
            <person name="Cornelius A."/>
            <person name="Vandamme P."/>
        </authorList>
    </citation>
    <scope>NUCLEOTIDE SEQUENCE [LARGE SCALE GENOMIC DNA]</scope>
    <source>
        <strain evidence="2">LMG 26638</strain>
    </source>
</reference>
<gene>
    <name evidence="1" type="ORF">APAC_0710</name>
</gene>
<dbReference type="OrthoDB" id="9799278at2"/>